<protein>
    <submittedName>
        <fullName evidence="3">Galaxin-2</fullName>
    </submittedName>
</protein>
<evidence type="ECO:0000259" key="2">
    <source>
        <dbReference type="Pfam" id="PF24748"/>
    </source>
</evidence>
<dbReference type="PANTHER" id="PTHR34490">
    <property type="entry name" value="PROTEIN CBG12054-RELATED"/>
    <property type="match status" value="1"/>
</dbReference>
<dbReference type="InterPro" id="IPR056601">
    <property type="entry name" value="Galaxin_dom"/>
</dbReference>
<comment type="caution">
    <text evidence="3">The sequence shown here is derived from an EMBL/GenBank/DDBJ whole genome shotgun (WGS) entry which is preliminary data.</text>
</comment>
<keyword evidence="1" id="KW-0472">Membrane</keyword>
<reference evidence="3 4" key="1">
    <citation type="submission" date="2024-07" db="EMBL/GenBank/DDBJ databases">
        <title>Enhanced genomic and transcriptomic resources for Trichinella pseudospiralis and T. spiralis underpin the discovery of pronounced molecular differences between stages and species.</title>
        <authorList>
            <person name="Pasi K.K."/>
            <person name="La Rosa G."/>
            <person name="Gomez-Morales M.A."/>
            <person name="Tosini F."/>
            <person name="Sumanam S."/>
            <person name="Young N.D."/>
            <person name="Chang B.C."/>
            <person name="Robin G.B."/>
        </authorList>
    </citation>
    <scope>NUCLEOTIDE SEQUENCE [LARGE SCALE GENOMIC DNA]</scope>
    <source>
        <strain evidence="3">ISS534</strain>
    </source>
</reference>
<dbReference type="PANTHER" id="PTHR34490:SF3">
    <property type="entry name" value="GALAXIN-LIKE ISOFORM X2"/>
    <property type="match status" value="1"/>
</dbReference>
<name>A0ABR3KDL5_TRISP</name>
<proteinExistence type="predicted"/>
<dbReference type="Proteomes" id="UP001558632">
    <property type="component" value="Unassembled WGS sequence"/>
</dbReference>
<organism evidence="3 4">
    <name type="scientific">Trichinella spiralis</name>
    <name type="common">Trichina worm</name>
    <dbReference type="NCBI Taxonomy" id="6334"/>
    <lineage>
        <taxon>Eukaryota</taxon>
        <taxon>Metazoa</taxon>
        <taxon>Ecdysozoa</taxon>
        <taxon>Nematoda</taxon>
        <taxon>Enoplea</taxon>
        <taxon>Dorylaimia</taxon>
        <taxon>Trichinellida</taxon>
        <taxon>Trichinellidae</taxon>
        <taxon>Trichinella</taxon>
    </lineage>
</organism>
<evidence type="ECO:0000256" key="1">
    <source>
        <dbReference type="SAM" id="Phobius"/>
    </source>
</evidence>
<dbReference type="Pfam" id="PF24748">
    <property type="entry name" value="Galaxin_repeat"/>
    <property type="match status" value="1"/>
</dbReference>
<gene>
    <name evidence="3" type="ORF">TSPI_07034</name>
</gene>
<dbReference type="InterPro" id="IPR055284">
    <property type="entry name" value="Galaxin-like"/>
</dbReference>
<feature type="domain" description="Galaxin-like repeats" evidence="2">
    <location>
        <begin position="48"/>
        <end position="179"/>
    </location>
</feature>
<evidence type="ECO:0000313" key="4">
    <source>
        <dbReference type="Proteomes" id="UP001558632"/>
    </source>
</evidence>
<sequence>MCGGKWKKTCLSTMPSIIHSDRQFNNSIFVLVLFTQFVIITRFVASQQTCRGYPYDPKILKCCADYELCPLSKRISHKCCGKRCYSEGNSMCCNRRLVDKCSQFYAACCGYRCYKSDQQLCCDEAILPRCAPAAGCCGRSCIDLDRQICCQGRPVTRCAHGSNAKCCGDRCYDASTQTCSL</sequence>
<accession>A0ABR3KDL5</accession>
<keyword evidence="4" id="KW-1185">Reference proteome</keyword>
<evidence type="ECO:0000313" key="3">
    <source>
        <dbReference type="EMBL" id="KAL1233565.1"/>
    </source>
</evidence>
<dbReference type="EMBL" id="JBEUSY010000433">
    <property type="protein sequence ID" value="KAL1233565.1"/>
    <property type="molecule type" value="Genomic_DNA"/>
</dbReference>
<keyword evidence="1" id="KW-0812">Transmembrane</keyword>
<keyword evidence="1" id="KW-1133">Transmembrane helix</keyword>
<feature type="transmembrane region" description="Helical" evidence="1">
    <location>
        <begin position="24"/>
        <end position="45"/>
    </location>
</feature>